<dbReference type="EMBL" id="JAELVR010000003">
    <property type="protein sequence ID" value="MBJ6371083.1"/>
    <property type="molecule type" value="Genomic_DNA"/>
</dbReference>
<dbReference type="SUPFAM" id="SSF89796">
    <property type="entry name" value="CoA-transferase family III (CaiB/BaiF)"/>
    <property type="match status" value="1"/>
</dbReference>
<dbReference type="Gene3D" id="3.40.50.10540">
    <property type="entry name" value="Crotonobetainyl-coa:carnitine coa-transferase, domain 1"/>
    <property type="match status" value="1"/>
</dbReference>
<dbReference type="Pfam" id="PF02515">
    <property type="entry name" value="CoA_transf_3"/>
    <property type="match status" value="1"/>
</dbReference>
<protein>
    <submittedName>
        <fullName evidence="2">CoA transferase</fullName>
    </submittedName>
</protein>
<dbReference type="Proteomes" id="UP000619079">
    <property type="component" value="Unassembled WGS sequence"/>
</dbReference>
<dbReference type="RefSeq" id="WP_199023864.1">
    <property type="nucleotide sequence ID" value="NZ_JAELVR010000003.1"/>
</dbReference>
<dbReference type="Gene3D" id="3.30.1540.10">
    <property type="entry name" value="formyl-coa transferase, domain 3"/>
    <property type="match status" value="1"/>
</dbReference>
<proteinExistence type="predicted"/>
<dbReference type="PANTHER" id="PTHR48207">
    <property type="entry name" value="SUCCINATE--HYDROXYMETHYLGLUTARATE COA-TRANSFERASE"/>
    <property type="match status" value="1"/>
</dbReference>
<evidence type="ECO:0000313" key="3">
    <source>
        <dbReference type="Proteomes" id="UP000619079"/>
    </source>
</evidence>
<evidence type="ECO:0000256" key="1">
    <source>
        <dbReference type="ARBA" id="ARBA00022679"/>
    </source>
</evidence>
<organism evidence="2 3">
    <name type="scientific">Sedimentitalea arenosa</name>
    <dbReference type="NCBI Taxonomy" id="2798803"/>
    <lineage>
        <taxon>Bacteria</taxon>
        <taxon>Pseudomonadati</taxon>
        <taxon>Pseudomonadota</taxon>
        <taxon>Alphaproteobacteria</taxon>
        <taxon>Rhodobacterales</taxon>
        <taxon>Paracoccaceae</taxon>
        <taxon>Sedimentitalea</taxon>
    </lineage>
</organism>
<keyword evidence="3" id="KW-1185">Reference proteome</keyword>
<accession>A0A8J7LQP6</accession>
<evidence type="ECO:0000313" key="2">
    <source>
        <dbReference type="EMBL" id="MBJ6371083.1"/>
    </source>
</evidence>
<reference evidence="2" key="1">
    <citation type="submission" date="2020-12" db="EMBL/GenBank/DDBJ databases">
        <title>Sedimentitalea sp. nov., isolated from sand in Incheon.</title>
        <authorList>
            <person name="Kim W."/>
        </authorList>
    </citation>
    <scope>NUCLEOTIDE SEQUENCE</scope>
    <source>
        <strain evidence="2">CAU 1593</strain>
    </source>
</reference>
<dbReference type="InterPro" id="IPR044855">
    <property type="entry name" value="CoA-Trfase_III_dom3_sf"/>
</dbReference>
<keyword evidence="1 2" id="KW-0808">Transferase</keyword>
<dbReference type="InterPro" id="IPR003673">
    <property type="entry name" value="CoA-Trfase_fam_III"/>
</dbReference>
<comment type="caution">
    <text evidence="2">The sequence shown here is derived from an EMBL/GenBank/DDBJ whole genome shotgun (WGS) entry which is preliminary data.</text>
</comment>
<gene>
    <name evidence="2" type="ORF">JF290_06055</name>
</gene>
<dbReference type="GO" id="GO:0008410">
    <property type="term" value="F:CoA-transferase activity"/>
    <property type="evidence" value="ECO:0007669"/>
    <property type="project" value="TreeGrafter"/>
</dbReference>
<dbReference type="InterPro" id="IPR023606">
    <property type="entry name" value="CoA-Trfase_III_dom_1_sf"/>
</dbReference>
<sequence>MPGPLHGIRILDATTMISGPLATMILADQGAEVIKIEHPRGGDHSRQVAGRRGGFSASFLNNNRGKRSVTLDLKHPRGLTAALKLCAGADVFVQNFRPGVAERIGLGEDAVRAVRPDIVYASIAGFGFEGDWAKRPVYDPLIQALSGLASVQGGADQARPHLVRTILPDKVTAIQASQAITAALFARERSGQGTHLHLSMLDTVVHFLWSSDMAGFTFVGDEIPPQAPSEGQSFIELIYQTADGWMAVSAHTDSTWSGLAAAVGRPDWLTDPRFSSVALREINKPARLELTQEALLTDTTANWMQRLTAHDVPCAPVLTRREMYEHPQVVANGAVVEVDHPQAGRLRQARTPARFSATPTEPPAVARRLGEDTEQVLQEAGYSAEDIAEMISQGIATGPQGPSE</sequence>
<dbReference type="AlphaFoldDB" id="A0A8J7LQP6"/>
<name>A0A8J7LQP6_9RHOB</name>
<dbReference type="InterPro" id="IPR050483">
    <property type="entry name" value="CoA-transferase_III_domain"/>
</dbReference>
<dbReference type="PANTHER" id="PTHR48207:SF3">
    <property type="entry name" value="SUCCINATE--HYDROXYMETHYLGLUTARATE COA-TRANSFERASE"/>
    <property type="match status" value="1"/>
</dbReference>